<dbReference type="EMBL" id="QJVJ01000002">
    <property type="protein sequence ID" value="PYI56303.1"/>
    <property type="molecule type" value="Genomic_DNA"/>
</dbReference>
<evidence type="ECO:0000313" key="2">
    <source>
        <dbReference type="Proteomes" id="UP000247476"/>
    </source>
</evidence>
<reference evidence="1 2" key="1">
    <citation type="submission" date="2018-05" db="EMBL/GenBank/DDBJ databases">
        <title>Paenibacillus flagellatus sp. nov., isolated from selenium mineral soil.</title>
        <authorList>
            <person name="Dai X."/>
        </authorList>
    </citation>
    <scope>NUCLEOTIDE SEQUENCE [LARGE SCALE GENOMIC DNA]</scope>
    <source>
        <strain evidence="1 2">DXL2</strain>
    </source>
</reference>
<dbReference type="AlphaFoldDB" id="A0A2V5KE34"/>
<sequence>MRPGMMPPLAQPAGESELSERLYRMLLKWIRYADAQYADWPERPNSGHFFGGAYWYGIETAYTAMVFAAAARLGDYDERLTGLSREEVKAKAIRAIRYLGFTHDTGPEECVRTTSRNPYCSGKKWGGRGDTFFRASQTGTVVHAFGCAAWLLRDDLDDETKRLVEAVLVYYADRWSGEEPRSGVYYDTQCEENGWTAAGIGTAATLLPDHPRNAVWREAAERWAINSVSTPNDRIERVPGMTTVTFHPDYTAENHAFVHPSYMMAGISLRGYYALLLLMSDRDVPEALTRNNVPMYERTIKPWSSADGIPVPVQGQDWWYNVQHGALLCHAYMNVLHGDADAARLERASLEFAEKLQDSNSRGCLLEENGEACIVVAESYQTAKEMEFGSAHSLLVAYLLHRFGGPGAEPAEEADWRSRMNGVRHYPYGCAITHTTDRAFASFSWRSHVMATTLPRQGMWSVTPLYTNYTGEVEFADEPPSAAFNESKAIRTSRCTVREYGDGFGATADIERGRDGKLLQRVAFVSLPDGRTLYAEKIAVLRPCSVKRLATGTIGIRNERYSALAGYAAGFKTVTTPDGAKRYDGFYGKEPDVVDRFGPAPYVNVNGEVGYVTFGSAGMAYWNRHHYPKWKGVEDVLTLNERAAIDFAAPAELPAFAVLTVPNASAAETEAAAATTRLLTDPVADCVVVEADGWLLYANWNDKGRTSYRAAAPRSGTSVPLYEGGLRLTADEIVRTGTIEPAAAGYATSRHRLELLTDVVAGSGIDVDLLGGRLFATNDSPDSAVRIAVTETGTGRRVELAVGPKATAALPLEDRS</sequence>
<dbReference type="Proteomes" id="UP000247476">
    <property type="component" value="Unassembled WGS sequence"/>
</dbReference>
<evidence type="ECO:0000313" key="1">
    <source>
        <dbReference type="EMBL" id="PYI56303.1"/>
    </source>
</evidence>
<comment type="caution">
    <text evidence="1">The sequence shown here is derived from an EMBL/GenBank/DDBJ whole genome shotgun (WGS) entry which is preliminary data.</text>
</comment>
<accession>A0A2V5KE34</accession>
<proteinExistence type="predicted"/>
<keyword evidence="2" id="KW-1185">Reference proteome</keyword>
<gene>
    <name evidence="1" type="ORF">DLM86_04790</name>
</gene>
<organism evidence="1 2">
    <name type="scientific">Paenibacillus flagellatus</name>
    <dbReference type="NCBI Taxonomy" id="2211139"/>
    <lineage>
        <taxon>Bacteria</taxon>
        <taxon>Bacillati</taxon>
        <taxon>Bacillota</taxon>
        <taxon>Bacilli</taxon>
        <taxon>Bacillales</taxon>
        <taxon>Paenibacillaceae</taxon>
        <taxon>Paenibacillus</taxon>
    </lineage>
</organism>
<name>A0A2V5KE34_9BACL</name>
<protein>
    <submittedName>
        <fullName evidence="1">Uncharacterized protein</fullName>
    </submittedName>
</protein>